<organism evidence="2 3">
    <name type="scientific">Arxiozyma heterogenica</name>
    <dbReference type="NCBI Taxonomy" id="278026"/>
    <lineage>
        <taxon>Eukaryota</taxon>
        <taxon>Fungi</taxon>
        <taxon>Dikarya</taxon>
        <taxon>Ascomycota</taxon>
        <taxon>Saccharomycotina</taxon>
        <taxon>Saccharomycetes</taxon>
        <taxon>Saccharomycetales</taxon>
        <taxon>Saccharomycetaceae</taxon>
        <taxon>Arxiozyma</taxon>
    </lineage>
</organism>
<dbReference type="Pfam" id="PF01302">
    <property type="entry name" value="CAP_GLY"/>
    <property type="match status" value="1"/>
</dbReference>
<dbReference type="Proteomes" id="UP001306508">
    <property type="component" value="Unassembled WGS sequence"/>
</dbReference>
<protein>
    <recommendedName>
        <fullName evidence="1">CAP-Gly domain-containing protein</fullName>
    </recommendedName>
</protein>
<evidence type="ECO:0000259" key="1">
    <source>
        <dbReference type="PROSITE" id="PS50245"/>
    </source>
</evidence>
<comment type="caution">
    <text evidence="2">The sequence shown here is derived from an EMBL/GenBank/DDBJ whole genome shotgun (WGS) entry which is preliminary data.</text>
</comment>
<dbReference type="SUPFAM" id="SSF74924">
    <property type="entry name" value="Cap-Gly domain"/>
    <property type="match status" value="1"/>
</dbReference>
<keyword evidence="3" id="KW-1185">Reference proteome</keyword>
<dbReference type="InterPro" id="IPR000938">
    <property type="entry name" value="CAP-Gly_domain"/>
</dbReference>
<dbReference type="EMBL" id="JAWIZZ010000038">
    <property type="protein sequence ID" value="KAK5780950.1"/>
    <property type="molecule type" value="Genomic_DNA"/>
</dbReference>
<gene>
    <name evidence="2" type="ORF">RI543_001337</name>
</gene>
<dbReference type="PANTHER" id="PTHR18916">
    <property type="entry name" value="DYNACTIN 1-RELATED MICROTUBULE-BINDING"/>
    <property type="match status" value="1"/>
</dbReference>
<dbReference type="PROSITE" id="PS50245">
    <property type="entry name" value="CAP_GLY_2"/>
    <property type="match status" value="1"/>
</dbReference>
<evidence type="ECO:0000313" key="3">
    <source>
        <dbReference type="Proteomes" id="UP001306508"/>
    </source>
</evidence>
<dbReference type="SMART" id="SM01052">
    <property type="entry name" value="CAP_GLY"/>
    <property type="match status" value="1"/>
</dbReference>
<dbReference type="InterPro" id="IPR036859">
    <property type="entry name" value="CAP-Gly_dom_sf"/>
</dbReference>
<dbReference type="Gene3D" id="2.30.30.190">
    <property type="entry name" value="CAP Gly-rich-like domain"/>
    <property type="match status" value="1"/>
</dbReference>
<feature type="domain" description="CAP-Gly" evidence="1">
    <location>
        <begin position="187"/>
        <end position="222"/>
    </location>
</feature>
<dbReference type="AlphaFoldDB" id="A0AAN7WIT4"/>
<accession>A0AAN7WIT4</accession>
<name>A0AAN7WIT4_9SACH</name>
<evidence type="ECO:0000313" key="2">
    <source>
        <dbReference type="EMBL" id="KAK5780950.1"/>
    </source>
</evidence>
<proteinExistence type="predicted"/>
<dbReference type="PROSITE" id="PS00845">
    <property type="entry name" value="CAP_GLY_1"/>
    <property type="match status" value="1"/>
</dbReference>
<reference evidence="3" key="1">
    <citation type="submission" date="2023-07" db="EMBL/GenBank/DDBJ databases">
        <title>A draft genome of Kazachstania heterogenica Y-27499.</title>
        <authorList>
            <person name="Donic C."/>
            <person name="Kralova J.S."/>
            <person name="Fidel L."/>
            <person name="Ben-Dor S."/>
            <person name="Jung S."/>
        </authorList>
    </citation>
    <scope>NUCLEOTIDE SEQUENCE [LARGE SCALE GENOMIC DNA]</scope>
    <source>
        <strain evidence="3">Y27499</strain>
    </source>
</reference>
<sequence length="245" mass="28311">MKNIFIESEFVSTSKDFPNNILYSELCEKLYKLTGIELDDMNIQVTYTSKPNQLIDLNTSSPTIDLSNVEKIKVLDTNENSLINQLKRSKTSKNNSNYNNNIFQLSEEDYLKKKDSVLNWKKNNKLGRFDPVYNEQLKQNRLRQQEQVQNLELNQRCLVKSSTGPHTERRGWLRYIGKIPEINNDDIWCGIEFDKPCGKNDGSIKGKQYFGPLKPNYGGFVKPLCVLTDPKYIPTVEDGISDEEI</sequence>